<accession>A0A3M8B6V7</accession>
<protein>
    <submittedName>
        <fullName evidence="1">DUF2634 domain-containing protein</fullName>
    </submittedName>
</protein>
<proteinExistence type="predicted"/>
<dbReference type="OrthoDB" id="89089at2"/>
<comment type="caution">
    <text evidence="1">The sequence shown here is derived from an EMBL/GenBank/DDBJ whole genome shotgun (WGS) entry which is preliminary data.</text>
</comment>
<evidence type="ECO:0000313" key="1">
    <source>
        <dbReference type="EMBL" id="RNB59186.1"/>
    </source>
</evidence>
<dbReference type="Proteomes" id="UP000268829">
    <property type="component" value="Unassembled WGS sequence"/>
</dbReference>
<reference evidence="1 2" key="1">
    <citation type="submission" date="2018-10" db="EMBL/GenBank/DDBJ databases">
        <title>Phylogenomics of Brevibacillus.</title>
        <authorList>
            <person name="Dunlap C."/>
        </authorList>
    </citation>
    <scope>NUCLEOTIDE SEQUENCE [LARGE SCALE GENOMIC DNA]</scope>
    <source>
        <strain evidence="1 2">DSM 100115</strain>
    </source>
</reference>
<sequence>MFPQLQGTEESLLPSKADVPIPWTYRFDWETKQLMQGPDGRYVRTKTYEEYLQEAVQKILRTRRFRYAIYSERYGVDFLAEKGRMRSGVSLSVIKAQAEEALEAHSEIERAQVQDIRFEGDRVVMHLEIEGVRGTTRMEVDAWKR</sequence>
<dbReference type="RefSeq" id="WP_122903743.1">
    <property type="nucleotide sequence ID" value="NZ_RHHS01000014.1"/>
</dbReference>
<dbReference type="InterPro" id="IPR020288">
    <property type="entry name" value="Sheath_initiator"/>
</dbReference>
<dbReference type="AlphaFoldDB" id="A0A3M8B6V7"/>
<evidence type="ECO:0000313" key="2">
    <source>
        <dbReference type="Proteomes" id="UP000268829"/>
    </source>
</evidence>
<keyword evidence="2" id="KW-1185">Reference proteome</keyword>
<organism evidence="1 2">
    <name type="scientific">Brevibacillus gelatini</name>
    <dbReference type="NCBI Taxonomy" id="1655277"/>
    <lineage>
        <taxon>Bacteria</taxon>
        <taxon>Bacillati</taxon>
        <taxon>Bacillota</taxon>
        <taxon>Bacilli</taxon>
        <taxon>Bacillales</taxon>
        <taxon>Paenibacillaceae</taxon>
        <taxon>Brevibacillus</taxon>
    </lineage>
</organism>
<dbReference type="EMBL" id="RHHS01000014">
    <property type="protein sequence ID" value="RNB59186.1"/>
    <property type="molecule type" value="Genomic_DNA"/>
</dbReference>
<dbReference type="Pfam" id="PF10934">
    <property type="entry name" value="Sheath_initiator"/>
    <property type="match status" value="1"/>
</dbReference>
<gene>
    <name evidence="1" type="ORF">EDM57_05375</name>
</gene>
<name>A0A3M8B6V7_9BACL</name>